<sequence length="116" mass="13819">KRTVADARCPRCNLEEEDCNHNFRGCPTTKEVWKLTQLSWILNNTQDTLWNWLTWVFCRGSNEQCRLFCCGLWIIWTSRNKFVYENKQSTSRDISIKILDFISELRGIEEKKLILA</sequence>
<feature type="non-terminal residue" evidence="1">
    <location>
        <position position="116"/>
    </location>
</feature>
<evidence type="ECO:0008006" key="3">
    <source>
        <dbReference type="Google" id="ProtNLM"/>
    </source>
</evidence>
<proteinExistence type="predicted"/>
<dbReference type="AlphaFoldDB" id="A0A5D2CRX7"/>
<organism evidence="1 2">
    <name type="scientific">Gossypium darwinii</name>
    <name type="common">Darwin's cotton</name>
    <name type="synonym">Gossypium barbadense var. darwinii</name>
    <dbReference type="NCBI Taxonomy" id="34276"/>
    <lineage>
        <taxon>Eukaryota</taxon>
        <taxon>Viridiplantae</taxon>
        <taxon>Streptophyta</taxon>
        <taxon>Embryophyta</taxon>
        <taxon>Tracheophyta</taxon>
        <taxon>Spermatophyta</taxon>
        <taxon>Magnoliopsida</taxon>
        <taxon>eudicotyledons</taxon>
        <taxon>Gunneridae</taxon>
        <taxon>Pentapetalae</taxon>
        <taxon>rosids</taxon>
        <taxon>malvids</taxon>
        <taxon>Malvales</taxon>
        <taxon>Malvaceae</taxon>
        <taxon>Malvoideae</taxon>
        <taxon>Gossypium</taxon>
    </lineage>
</organism>
<evidence type="ECO:0000313" key="2">
    <source>
        <dbReference type="Proteomes" id="UP000323506"/>
    </source>
</evidence>
<reference evidence="1 2" key="1">
    <citation type="submission" date="2019-06" db="EMBL/GenBank/DDBJ databases">
        <title>WGS assembly of Gossypium darwinii.</title>
        <authorList>
            <person name="Chen Z.J."/>
            <person name="Sreedasyam A."/>
            <person name="Ando A."/>
            <person name="Song Q."/>
            <person name="De L."/>
            <person name="Hulse-Kemp A."/>
            <person name="Ding M."/>
            <person name="Ye W."/>
            <person name="Kirkbride R."/>
            <person name="Jenkins J."/>
            <person name="Plott C."/>
            <person name="Lovell J."/>
            <person name="Lin Y.-M."/>
            <person name="Vaughn R."/>
            <person name="Liu B."/>
            <person name="Li W."/>
            <person name="Simpson S."/>
            <person name="Scheffler B."/>
            <person name="Saski C."/>
            <person name="Grover C."/>
            <person name="Hu G."/>
            <person name="Conover J."/>
            <person name="Carlson J."/>
            <person name="Shu S."/>
            <person name="Boston L."/>
            <person name="Williams M."/>
            <person name="Peterson D."/>
            <person name="Mcgee K."/>
            <person name="Jones D."/>
            <person name="Wendel J."/>
            <person name="Stelly D."/>
            <person name="Grimwood J."/>
            <person name="Schmutz J."/>
        </authorList>
    </citation>
    <scope>NUCLEOTIDE SEQUENCE [LARGE SCALE GENOMIC DNA]</scope>
    <source>
        <strain evidence="1">1808015.09</strain>
    </source>
</reference>
<dbReference type="EMBL" id="CM017705">
    <property type="protein sequence ID" value="TYG70942.1"/>
    <property type="molecule type" value="Genomic_DNA"/>
</dbReference>
<protein>
    <recommendedName>
        <fullName evidence="3">Reverse transcriptase zinc-binding domain-containing protein</fullName>
    </recommendedName>
</protein>
<name>A0A5D2CRX7_GOSDA</name>
<keyword evidence="2" id="KW-1185">Reference proteome</keyword>
<accession>A0A5D2CRX7</accession>
<feature type="non-terminal residue" evidence="1">
    <location>
        <position position="1"/>
    </location>
</feature>
<evidence type="ECO:0000313" key="1">
    <source>
        <dbReference type="EMBL" id="TYG70942.1"/>
    </source>
</evidence>
<gene>
    <name evidence="1" type="ORF">ES288_D05G355000v1</name>
</gene>
<dbReference type="Proteomes" id="UP000323506">
    <property type="component" value="Chromosome D05"/>
</dbReference>